<dbReference type="OrthoDB" id="8521102at2"/>
<dbReference type="InterPro" id="IPR011990">
    <property type="entry name" value="TPR-like_helical_dom_sf"/>
</dbReference>
<name>A0A1Y0EPS4_9BURK</name>
<evidence type="ECO:0000256" key="5">
    <source>
        <dbReference type="ARBA" id="ARBA00023136"/>
    </source>
</evidence>
<evidence type="ECO:0000313" key="12">
    <source>
        <dbReference type="Proteomes" id="UP000196138"/>
    </source>
</evidence>
<keyword evidence="5 9" id="KW-0472">Membrane</keyword>
<evidence type="ECO:0000256" key="9">
    <source>
        <dbReference type="SAM" id="Phobius"/>
    </source>
</evidence>
<keyword evidence="12" id="KW-1185">Reference proteome</keyword>
<evidence type="ECO:0000256" key="8">
    <source>
        <dbReference type="ARBA" id="ARBA00024235"/>
    </source>
</evidence>
<dbReference type="PANTHER" id="PTHR38035:SF1">
    <property type="entry name" value="ANCILLARY SECYEG TRANSLOCON SUBUNIT"/>
    <property type="match status" value="1"/>
</dbReference>
<dbReference type="Proteomes" id="UP000196138">
    <property type="component" value="Chromosome"/>
</dbReference>
<sequence>MAAHYDLQEQEQLDELKHFWNRWGTLISSVIIVACLCFGSWRAYEYWQAKQGAQAGALYEEVERAAEAKDLTRVERAYSDVKANYGSTTYAQQAALMAARALYEGGQADKAQAALQWVAAEGKDPGLQAMAKLRLAAIQIGNKAYDEAIKTVSGSFPLDFQALAADRQGDALNLQGKSSEAIEAYRKAYRQLGEGNDYRRLVEVKLAALGADALGNIGVGPDGAPAAAKPASGN</sequence>
<evidence type="ECO:0000256" key="4">
    <source>
        <dbReference type="ARBA" id="ARBA00022989"/>
    </source>
</evidence>
<comment type="subcellular location">
    <subcellularLocation>
        <location evidence="1">Cell membrane</location>
        <topology evidence="1">Single-pass type II membrane protein</topology>
    </subcellularLocation>
</comment>
<keyword evidence="6" id="KW-0143">Chaperone</keyword>
<dbReference type="PIRSF" id="PIRSF006170">
    <property type="entry name" value="YfgM"/>
    <property type="match status" value="1"/>
</dbReference>
<feature type="domain" description="Ancillary SecYEG translocon subunit/Cell division coordinator CpoB TPR" evidence="10">
    <location>
        <begin position="17"/>
        <end position="210"/>
    </location>
</feature>
<accession>A0A1Y0EPS4</accession>
<dbReference type="GO" id="GO:0044877">
    <property type="term" value="F:protein-containing complex binding"/>
    <property type="evidence" value="ECO:0007669"/>
    <property type="project" value="InterPro"/>
</dbReference>
<dbReference type="SUPFAM" id="SSF48452">
    <property type="entry name" value="TPR-like"/>
    <property type="match status" value="1"/>
</dbReference>
<protein>
    <recommendedName>
        <fullName evidence="8">Ancillary SecYEG translocon subunit</fullName>
    </recommendedName>
</protein>
<keyword evidence="2" id="KW-1003">Cell membrane</keyword>
<evidence type="ECO:0000256" key="2">
    <source>
        <dbReference type="ARBA" id="ARBA00022475"/>
    </source>
</evidence>
<dbReference type="KEGG" id="cser:CCO03_13575"/>
<dbReference type="Pfam" id="PF09976">
    <property type="entry name" value="TPR_21"/>
    <property type="match status" value="1"/>
</dbReference>
<gene>
    <name evidence="11" type="ORF">CCO03_13575</name>
</gene>
<evidence type="ECO:0000256" key="6">
    <source>
        <dbReference type="ARBA" id="ARBA00023186"/>
    </source>
</evidence>
<evidence type="ECO:0000256" key="3">
    <source>
        <dbReference type="ARBA" id="ARBA00022692"/>
    </source>
</evidence>
<dbReference type="GO" id="GO:0005886">
    <property type="term" value="C:plasma membrane"/>
    <property type="evidence" value="ECO:0007669"/>
    <property type="project" value="UniProtKB-SubCell"/>
</dbReference>
<dbReference type="PANTHER" id="PTHR38035">
    <property type="entry name" value="UPF0070 PROTEIN YFGM"/>
    <property type="match status" value="1"/>
</dbReference>
<keyword evidence="4 9" id="KW-1133">Transmembrane helix</keyword>
<dbReference type="RefSeq" id="WP_087281880.1">
    <property type="nucleotide sequence ID" value="NZ_CP021455.1"/>
</dbReference>
<feature type="transmembrane region" description="Helical" evidence="9">
    <location>
        <begin position="20"/>
        <end position="41"/>
    </location>
</feature>
<dbReference type="InterPro" id="IPR018704">
    <property type="entry name" value="SecYEG/CpoB_TPR"/>
</dbReference>
<comment type="similarity">
    <text evidence="7">Belongs to the YfgM family.</text>
</comment>
<dbReference type="AlphaFoldDB" id="A0A1Y0EPS4"/>
<evidence type="ECO:0000313" key="11">
    <source>
        <dbReference type="EMBL" id="ARU05576.1"/>
    </source>
</evidence>
<reference evidence="11 12" key="1">
    <citation type="submission" date="2017-05" db="EMBL/GenBank/DDBJ databases">
        <authorList>
            <person name="Song R."/>
            <person name="Chenine A.L."/>
            <person name="Ruprecht R.M."/>
        </authorList>
    </citation>
    <scope>NUCLEOTIDE SEQUENCE [LARGE SCALE GENOMIC DNA]</scope>
    <source>
        <strain evidence="11 12">DSM 26136</strain>
    </source>
</reference>
<evidence type="ECO:0000256" key="7">
    <source>
        <dbReference type="ARBA" id="ARBA00024197"/>
    </source>
</evidence>
<dbReference type="Gene3D" id="1.25.40.10">
    <property type="entry name" value="Tetratricopeptide repeat domain"/>
    <property type="match status" value="1"/>
</dbReference>
<evidence type="ECO:0000256" key="1">
    <source>
        <dbReference type="ARBA" id="ARBA00004401"/>
    </source>
</evidence>
<organism evidence="11 12">
    <name type="scientific">Comamonas serinivorans</name>
    <dbReference type="NCBI Taxonomy" id="1082851"/>
    <lineage>
        <taxon>Bacteria</taxon>
        <taxon>Pseudomonadati</taxon>
        <taxon>Pseudomonadota</taxon>
        <taxon>Betaproteobacteria</taxon>
        <taxon>Burkholderiales</taxon>
        <taxon>Comamonadaceae</taxon>
        <taxon>Comamonas</taxon>
    </lineage>
</organism>
<proteinExistence type="inferred from homology"/>
<dbReference type="InterPro" id="IPR026039">
    <property type="entry name" value="YfgM"/>
</dbReference>
<dbReference type="EMBL" id="CP021455">
    <property type="protein sequence ID" value="ARU05576.1"/>
    <property type="molecule type" value="Genomic_DNA"/>
</dbReference>
<keyword evidence="3 9" id="KW-0812">Transmembrane</keyword>
<evidence type="ECO:0000259" key="10">
    <source>
        <dbReference type="Pfam" id="PF09976"/>
    </source>
</evidence>